<feature type="transmembrane region" description="Helical" evidence="1">
    <location>
        <begin position="38"/>
        <end position="64"/>
    </location>
</feature>
<evidence type="ECO:0000313" key="2">
    <source>
        <dbReference type="EMBL" id="SEH04733.1"/>
    </source>
</evidence>
<organism evidence="2 3">
    <name type="scientific">Candidatus Venteria ishoeyi</name>
    <dbReference type="NCBI Taxonomy" id="1899563"/>
    <lineage>
        <taxon>Bacteria</taxon>
        <taxon>Pseudomonadati</taxon>
        <taxon>Pseudomonadota</taxon>
        <taxon>Gammaproteobacteria</taxon>
        <taxon>Thiotrichales</taxon>
        <taxon>Thiotrichaceae</taxon>
        <taxon>Venteria</taxon>
    </lineage>
</organism>
<accession>A0A1H6F595</accession>
<keyword evidence="3" id="KW-1185">Reference proteome</keyword>
<evidence type="ECO:0000313" key="3">
    <source>
        <dbReference type="Proteomes" id="UP000236724"/>
    </source>
</evidence>
<gene>
    <name evidence="2" type="ORF">MBHS_00584</name>
</gene>
<evidence type="ECO:0000256" key="1">
    <source>
        <dbReference type="SAM" id="Phobius"/>
    </source>
</evidence>
<keyword evidence="1" id="KW-0472">Membrane</keyword>
<dbReference type="Proteomes" id="UP000236724">
    <property type="component" value="Unassembled WGS sequence"/>
</dbReference>
<keyword evidence="1" id="KW-1133">Transmembrane helix</keyword>
<reference evidence="2 3" key="1">
    <citation type="submission" date="2016-10" db="EMBL/GenBank/DDBJ databases">
        <authorList>
            <person name="de Groot N.N."/>
        </authorList>
    </citation>
    <scope>NUCLEOTIDE SEQUENCE [LARGE SCALE GENOMIC DNA]</scope>
    <source>
        <strain evidence="2">MBHS1</strain>
    </source>
</reference>
<keyword evidence="1" id="KW-0812">Transmembrane</keyword>
<dbReference type="EMBL" id="FMSV02000096">
    <property type="protein sequence ID" value="SEH04733.1"/>
    <property type="molecule type" value="Genomic_DNA"/>
</dbReference>
<proteinExistence type="predicted"/>
<name>A0A1H6F595_9GAMM</name>
<protein>
    <submittedName>
        <fullName evidence="2">Uncharacterized protein</fullName>
    </submittedName>
</protein>
<dbReference type="AlphaFoldDB" id="A0A1H6F595"/>
<sequence>MLKILSAIIHPSHNDTVMYVDMEKKKKTHTRILDIDNILFNFLVWFMFLSLVFMFLSLVLRLLVKK</sequence>